<dbReference type="Proteomes" id="UP000823775">
    <property type="component" value="Unassembled WGS sequence"/>
</dbReference>
<evidence type="ECO:0000256" key="1">
    <source>
        <dbReference type="SAM" id="MobiDB-lite"/>
    </source>
</evidence>
<gene>
    <name evidence="2" type="ORF">HAX54_040830</name>
</gene>
<accession>A0ABS8VT35</accession>
<comment type="caution">
    <text evidence="2">The sequence shown here is derived from an EMBL/GenBank/DDBJ whole genome shotgun (WGS) entry which is preliminary data.</text>
</comment>
<name>A0ABS8VT35_DATST</name>
<protein>
    <submittedName>
        <fullName evidence="2">Uncharacterized protein</fullName>
    </submittedName>
</protein>
<proteinExistence type="predicted"/>
<reference evidence="2 3" key="1">
    <citation type="journal article" date="2021" name="BMC Genomics">
        <title>Datura genome reveals duplications of psychoactive alkaloid biosynthetic genes and high mutation rate following tissue culture.</title>
        <authorList>
            <person name="Rajewski A."/>
            <person name="Carter-House D."/>
            <person name="Stajich J."/>
            <person name="Litt A."/>
        </authorList>
    </citation>
    <scope>NUCLEOTIDE SEQUENCE [LARGE SCALE GENOMIC DNA]</scope>
    <source>
        <strain evidence="2">AR-01</strain>
    </source>
</reference>
<keyword evidence="3" id="KW-1185">Reference proteome</keyword>
<dbReference type="EMBL" id="JACEIK010005816">
    <property type="protein sequence ID" value="MCE0482248.1"/>
    <property type="molecule type" value="Genomic_DNA"/>
</dbReference>
<feature type="region of interest" description="Disordered" evidence="1">
    <location>
        <begin position="120"/>
        <end position="139"/>
    </location>
</feature>
<evidence type="ECO:0000313" key="3">
    <source>
        <dbReference type="Proteomes" id="UP000823775"/>
    </source>
</evidence>
<feature type="region of interest" description="Disordered" evidence="1">
    <location>
        <begin position="62"/>
        <end position="87"/>
    </location>
</feature>
<sequence length="139" mass="15072">MRRASMLVERQIPRQSTRGNMASQSHGIIQASTIEKLGRLVLIPGMKNKSFRSGAGMTERVTARHFPNDGPNIPYASDGGVDGRQFDDGSSLVPLRIGPFSSWAAEAPMDHQVIEGPCKPRSLAPLFKADGVDDSPSRK</sequence>
<evidence type="ECO:0000313" key="2">
    <source>
        <dbReference type="EMBL" id="MCE0482248.1"/>
    </source>
</evidence>
<organism evidence="2 3">
    <name type="scientific">Datura stramonium</name>
    <name type="common">Jimsonweed</name>
    <name type="synonym">Common thornapple</name>
    <dbReference type="NCBI Taxonomy" id="4076"/>
    <lineage>
        <taxon>Eukaryota</taxon>
        <taxon>Viridiplantae</taxon>
        <taxon>Streptophyta</taxon>
        <taxon>Embryophyta</taxon>
        <taxon>Tracheophyta</taxon>
        <taxon>Spermatophyta</taxon>
        <taxon>Magnoliopsida</taxon>
        <taxon>eudicotyledons</taxon>
        <taxon>Gunneridae</taxon>
        <taxon>Pentapetalae</taxon>
        <taxon>asterids</taxon>
        <taxon>lamiids</taxon>
        <taxon>Solanales</taxon>
        <taxon>Solanaceae</taxon>
        <taxon>Solanoideae</taxon>
        <taxon>Datureae</taxon>
        <taxon>Datura</taxon>
    </lineage>
</organism>